<dbReference type="Gene3D" id="1.10.287.70">
    <property type="match status" value="1"/>
</dbReference>
<dbReference type="GO" id="GO:0044877">
    <property type="term" value="F:protein-containing complex binding"/>
    <property type="evidence" value="ECO:0007669"/>
    <property type="project" value="TreeGrafter"/>
</dbReference>
<dbReference type="OrthoDB" id="421226at2759"/>
<feature type="compositionally biased region" description="Basic residues" evidence="1">
    <location>
        <begin position="240"/>
        <end position="249"/>
    </location>
</feature>
<evidence type="ECO:0000256" key="1">
    <source>
        <dbReference type="SAM" id="MobiDB-lite"/>
    </source>
</evidence>
<feature type="region of interest" description="Disordered" evidence="1">
    <location>
        <begin position="1"/>
        <end position="23"/>
    </location>
</feature>
<organism evidence="3 4">
    <name type="scientific">Stichopus japonicus</name>
    <name type="common">Sea cucumber</name>
    <dbReference type="NCBI Taxonomy" id="307972"/>
    <lineage>
        <taxon>Eukaryota</taxon>
        <taxon>Metazoa</taxon>
        <taxon>Echinodermata</taxon>
        <taxon>Eleutherozoa</taxon>
        <taxon>Echinozoa</taxon>
        <taxon>Holothuroidea</taxon>
        <taxon>Aspidochirotacea</taxon>
        <taxon>Aspidochirotida</taxon>
        <taxon>Stichopodidae</taxon>
        <taxon>Apostichopus</taxon>
    </lineage>
</organism>
<keyword evidence="2" id="KW-0812">Transmembrane</keyword>
<feature type="compositionally biased region" description="Polar residues" evidence="1">
    <location>
        <begin position="1"/>
        <end position="12"/>
    </location>
</feature>
<keyword evidence="4" id="KW-1185">Reference proteome</keyword>
<gene>
    <name evidence="3" type="ORF">BSL78_29290</name>
</gene>
<dbReference type="PANTHER" id="PTHR45638">
    <property type="entry name" value="CYCLIC NUCLEOTIDE-GATED CATION CHANNEL SUBUNIT A"/>
    <property type="match status" value="1"/>
</dbReference>
<dbReference type="PANTHER" id="PTHR45638:SF1">
    <property type="entry name" value="CYCLIC NUCLEOTIDE-GATED ION CHANNEL SUBUNIT B, ISOFORM A"/>
    <property type="match status" value="1"/>
</dbReference>
<evidence type="ECO:0008006" key="5">
    <source>
        <dbReference type="Google" id="ProtNLM"/>
    </source>
</evidence>
<proteinExistence type="predicted"/>
<dbReference type="InterPro" id="IPR050866">
    <property type="entry name" value="CNG_cation_channel"/>
</dbReference>
<evidence type="ECO:0000313" key="3">
    <source>
        <dbReference type="EMBL" id="PIK33890.1"/>
    </source>
</evidence>
<dbReference type="GO" id="GO:0005223">
    <property type="term" value="F:intracellularly cGMP-activated cation channel activity"/>
    <property type="evidence" value="ECO:0007669"/>
    <property type="project" value="TreeGrafter"/>
</dbReference>
<dbReference type="Proteomes" id="UP000230750">
    <property type="component" value="Unassembled WGS sequence"/>
</dbReference>
<keyword evidence="2" id="KW-1133">Transmembrane helix</keyword>
<dbReference type="GO" id="GO:0030553">
    <property type="term" value="F:cGMP binding"/>
    <property type="evidence" value="ECO:0007669"/>
    <property type="project" value="TreeGrafter"/>
</dbReference>
<feature type="region of interest" description="Disordered" evidence="1">
    <location>
        <begin position="240"/>
        <end position="277"/>
    </location>
</feature>
<dbReference type="GO" id="GO:0005222">
    <property type="term" value="F:intracellularly cAMP-activated cation channel activity"/>
    <property type="evidence" value="ECO:0007669"/>
    <property type="project" value="TreeGrafter"/>
</dbReference>
<dbReference type="AlphaFoldDB" id="A0A2G8JDS4"/>
<feature type="compositionally biased region" description="Pro residues" evidence="1">
    <location>
        <begin position="261"/>
        <end position="270"/>
    </location>
</feature>
<dbReference type="STRING" id="307972.A0A2G8JDS4"/>
<dbReference type="GO" id="GO:0017071">
    <property type="term" value="C:intracellular cyclic nucleotide activated cation channel complex"/>
    <property type="evidence" value="ECO:0007669"/>
    <property type="project" value="TreeGrafter"/>
</dbReference>
<evidence type="ECO:0000256" key="2">
    <source>
        <dbReference type="SAM" id="Phobius"/>
    </source>
</evidence>
<dbReference type="GO" id="GO:0005886">
    <property type="term" value="C:plasma membrane"/>
    <property type="evidence" value="ECO:0007669"/>
    <property type="project" value="TreeGrafter"/>
</dbReference>
<reference evidence="3 4" key="1">
    <citation type="journal article" date="2017" name="PLoS Biol.">
        <title>The sea cucumber genome provides insights into morphological evolution and visceral regeneration.</title>
        <authorList>
            <person name="Zhang X."/>
            <person name="Sun L."/>
            <person name="Yuan J."/>
            <person name="Sun Y."/>
            <person name="Gao Y."/>
            <person name="Zhang L."/>
            <person name="Li S."/>
            <person name="Dai H."/>
            <person name="Hamel J.F."/>
            <person name="Liu C."/>
            <person name="Yu Y."/>
            <person name="Liu S."/>
            <person name="Lin W."/>
            <person name="Guo K."/>
            <person name="Jin S."/>
            <person name="Xu P."/>
            <person name="Storey K.B."/>
            <person name="Huan P."/>
            <person name="Zhang T."/>
            <person name="Zhou Y."/>
            <person name="Zhang J."/>
            <person name="Lin C."/>
            <person name="Li X."/>
            <person name="Xing L."/>
            <person name="Huo D."/>
            <person name="Sun M."/>
            <person name="Wang L."/>
            <person name="Mercier A."/>
            <person name="Li F."/>
            <person name="Yang H."/>
            <person name="Xiang J."/>
        </authorList>
    </citation>
    <scope>NUCLEOTIDE SEQUENCE [LARGE SCALE GENOMIC DNA]</scope>
    <source>
        <strain evidence="3">Shaxun</strain>
        <tissue evidence="3">Muscle</tissue>
    </source>
</reference>
<comment type="caution">
    <text evidence="3">The sequence shown here is derived from an EMBL/GenBank/DDBJ whole genome shotgun (WGS) entry which is preliminary data.</text>
</comment>
<keyword evidence="2" id="KW-0472">Membrane</keyword>
<dbReference type="SUPFAM" id="SSF81324">
    <property type="entry name" value="Voltage-gated potassium channels"/>
    <property type="match status" value="1"/>
</dbReference>
<feature type="transmembrane region" description="Helical" evidence="2">
    <location>
        <begin position="437"/>
        <end position="455"/>
    </location>
</feature>
<sequence>MELNSLTPSKNNGRGAGPPATIPLTPTIRLSEPPTPHHVDYNEPATISEGINNPAFVGDQEPLFSKSFVPRDKGIISTDEFVEDNASVFSASLEQSNSLNLSTESSTGGPQHLNGINRTRHNTMSLSDMLMPPNFKKSQKRHSLPTNGVSVAGSNGQTISNENGSTSFLGSSCASIMSQVSSPMKGLSSPWAKWFQRKSSDGSVISSVSDGSLYSNSCEPADDSSARSKRLQDLVKSVARKVKKNKKNKVGPAMASSPNLLAPPEPPGRPVPKGKTAGNIRKRLDSFAPSSILDQHETARLRGLSMKKWGWKSFKIRAIDPTGNFWLAWMGLVSLAFIYNAVVIFLRGIFSYVQGGNDTASIIEGSTNVQPAWLFFDYTCDFIYIMDIYLGSHLGYFAAGQVVRDLSLTRKNYFTSKRFKVMSDVKQNYQYYWTVRMVGYLLYMIHLNTCCYFAMSRLSGVNSTAWVYDGIGDPYVRCLYRAAKTLITIGNLPAPTTTPEIIFMTIDFMIGIFVFATIIGQMRDIVDQPVPQRIISENEWTAP</sequence>
<dbReference type="EMBL" id="MRZV01002369">
    <property type="protein sequence ID" value="PIK33890.1"/>
    <property type="molecule type" value="Genomic_DNA"/>
</dbReference>
<protein>
    <recommendedName>
        <fullName evidence="5">Ion transport domain-containing protein</fullName>
    </recommendedName>
</protein>
<evidence type="ECO:0000313" key="4">
    <source>
        <dbReference type="Proteomes" id="UP000230750"/>
    </source>
</evidence>
<feature type="transmembrane region" description="Helical" evidence="2">
    <location>
        <begin position="501"/>
        <end position="519"/>
    </location>
</feature>
<accession>A0A2G8JDS4</accession>
<name>A0A2G8JDS4_STIJA</name>
<feature type="transmembrane region" description="Helical" evidence="2">
    <location>
        <begin position="325"/>
        <end position="346"/>
    </location>
</feature>